<dbReference type="GO" id="GO:0003777">
    <property type="term" value="F:microtubule motor activity"/>
    <property type="evidence" value="ECO:0007669"/>
    <property type="project" value="InterPro"/>
</dbReference>
<keyword evidence="3 7" id="KW-0067">ATP-binding</keyword>
<protein>
    <recommendedName>
        <fullName evidence="8">Kinesin-like protein</fullName>
    </recommendedName>
</protein>
<keyword evidence="11" id="KW-1185">Reference proteome</keyword>
<dbReference type="GO" id="GO:0000278">
    <property type="term" value="P:mitotic cell cycle"/>
    <property type="evidence" value="ECO:0007669"/>
    <property type="project" value="TreeGrafter"/>
</dbReference>
<keyword evidence="5 7" id="KW-0505">Motor protein</keyword>
<feature type="non-terminal residue" evidence="10">
    <location>
        <position position="292"/>
    </location>
</feature>
<dbReference type="AlphaFoldDB" id="A0AAV2H2V5"/>
<dbReference type="GO" id="GO:0007018">
    <property type="term" value="P:microtubule-based movement"/>
    <property type="evidence" value="ECO:0007669"/>
    <property type="project" value="InterPro"/>
</dbReference>
<dbReference type="Proteomes" id="UP001497497">
    <property type="component" value="Unassembled WGS sequence"/>
</dbReference>
<dbReference type="SUPFAM" id="SSF52540">
    <property type="entry name" value="P-loop containing nucleoside triphosphate hydrolases"/>
    <property type="match status" value="1"/>
</dbReference>
<comment type="caution">
    <text evidence="10">The sequence shown here is derived from an EMBL/GenBank/DDBJ whole genome shotgun (WGS) entry which is preliminary data.</text>
</comment>
<evidence type="ECO:0000313" key="10">
    <source>
        <dbReference type="EMBL" id="CAL1527493.1"/>
    </source>
</evidence>
<dbReference type="PROSITE" id="PS00411">
    <property type="entry name" value="KINESIN_MOTOR_1"/>
    <property type="match status" value="1"/>
</dbReference>
<feature type="binding site" evidence="7">
    <location>
        <begin position="37"/>
        <end position="44"/>
    </location>
    <ligand>
        <name>ATP</name>
        <dbReference type="ChEBI" id="CHEBI:30616"/>
    </ligand>
</feature>
<dbReference type="InterPro" id="IPR001752">
    <property type="entry name" value="Kinesin_motor_dom"/>
</dbReference>
<evidence type="ECO:0000256" key="2">
    <source>
        <dbReference type="ARBA" id="ARBA00022741"/>
    </source>
</evidence>
<keyword evidence="6" id="KW-0206">Cytoskeleton</keyword>
<name>A0AAV2H2V5_LYMST</name>
<evidence type="ECO:0000256" key="4">
    <source>
        <dbReference type="ARBA" id="ARBA00023054"/>
    </source>
</evidence>
<dbReference type="GO" id="GO:0005874">
    <property type="term" value="C:microtubule"/>
    <property type="evidence" value="ECO:0007669"/>
    <property type="project" value="UniProtKB-KW"/>
</dbReference>
<dbReference type="GO" id="GO:0008017">
    <property type="term" value="F:microtubule binding"/>
    <property type="evidence" value="ECO:0007669"/>
    <property type="project" value="InterPro"/>
</dbReference>
<feature type="domain" description="Kinesin motor" evidence="9">
    <location>
        <begin position="1"/>
        <end position="265"/>
    </location>
</feature>
<keyword evidence="6" id="KW-0963">Cytoplasm</keyword>
<evidence type="ECO:0000256" key="5">
    <source>
        <dbReference type="ARBA" id="ARBA00023175"/>
    </source>
</evidence>
<keyword evidence="8" id="KW-0493">Microtubule</keyword>
<dbReference type="InterPro" id="IPR019821">
    <property type="entry name" value="Kinesin_motor_CS"/>
</dbReference>
<dbReference type="PANTHER" id="PTHR47968:SF75">
    <property type="entry name" value="CENTROMERE-ASSOCIATED PROTEIN E"/>
    <property type="match status" value="1"/>
</dbReference>
<dbReference type="Pfam" id="PF00225">
    <property type="entry name" value="Kinesin"/>
    <property type="match status" value="1"/>
</dbReference>
<dbReference type="PROSITE" id="PS50067">
    <property type="entry name" value="KINESIN_MOTOR_2"/>
    <property type="match status" value="1"/>
</dbReference>
<evidence type="ECO:0000313" key="11">
    <source>
        <dbReference type="Proteomes" id="UP001497497"/>
    </source>
</evidence>
<gene>
    <name evidence="10" type="ORF">GSLYS_00001670001</name>
</gene>
<evidence type="ECO:0000256" key="8">
    <source>
        <dbReference type="RuleBase" id="RU000394"/>
    </source>
</evidence>
<sequence>DHIFDETATNELVYQELASDIVKKAMEGYNGTVFCYGQSGSGKTFTTDELRRLALQEVLEYIENCPQREFLLRVSYFEIYNEKVTDLLQDNKELTLREDVDKNVLLDGMHEAFVKTSNQVLELLNQGNERRKISETKMNARSSRSHCIFRIVVESRMRGSEENIDISGVLYLVDLAGSEKASANTGDRFREGVLINKSLLTLSLVIRQLAEDSNQHISYRDSKLTRILQNALGGNSKTAILCTVSPGNVEETQSTLRFGQSAKRVLNKPLLNEVVTDKALLKRHQKEIETLK</sequence>
<dbReference type="InterPro" id="IPR027417">
    <property type="entry name" value="P-loop_NTPase"/>
</dbReference>
<dbReference type="Gene3D" id="3.40.850.10">
    <property type="entry name" value="Kinesin motor domain"/>
    <property type="match status" value="1"/>
</dbReference>
<evidence type="ECO:0000256" key="3">
    <source>
        <dbReference type="ARBA" id="ARBA00022840"/>
    </source>
</evidence>
<comment type="similarity">
    <text evidence="7 8">Belongs to the TRAFAC class myosin-kinesin ATPase superfamily. Kinesin family.</text>
</comment>
<comment type="subcellular location">
    <subcellularLocation>
        <location evidence="1">Cytoplasm</location>
        <location evidence="1">Cytoskeleton</location>
    </subcellularLocation>
</comment>
<dbReference type="EMBL" id="CAXITT010000018">
    <property type="protein sequence ID" value="CAL1527493.1"/>
    <property type="molecule type" value="Genomic_DNA"/>
</dbReference>
<dbReference type="PANTHER" id="PTHR47968">
    <property type="entry name" value="CENTROMERE PROTEIN E"/>
    <property type="match status" value="1"/>
</dbReference>
<dbReference type="SMART" id="SM00129">
    <property type="entry name" value="KISc"/>
    <property type="match status" value="1"/>
</dbReference>
<feature type="non-terminal residue" evidence="10">
    <location>
        <position position="1"/>
    </location>
</feature>
<evidence type="ECO:0000256" key="1">
    <source>
        <dbReference type="ARBA" id="ARBA00004245"/>
    </source>
</evidence>
<proteinExistence type="inferred from homology"/>
<evidence type="ECO:0000256" key="6">
    <source>
        <dbReference type="ARBA" id="ARBA00023212"/>
    </source>
</evidence>
<accession>A0AAV2H2V5</accession>
<evidence type="ECO:0000259" key="9">
    <source>
        <dbReference type="PROSITE" id="PS50067"/>
    </source>
</evidence>
<organism evidence="10 11">
    <name type="scientific">Lymnaea stagnalis</name>
    <name type="common">Great pond snail</name>
    <name type="synonym">Helix stagnalis</name>
    <dbReference type="NCBI Taxonomy" id="6523"/>
    <lineage>
        <taxon>Eukaryota</taxon>
        <taxon>Metazoa</taxon>
        <taxon>Spiralia</taxon>
        <taxon>Lophotrochozoa</taxon>
        <taxon>Mollusca</taxon>
        <taxon>Gastropoda</taxon>
        <taxon>Heterobranchia</taxon>
        <taxon>Euthyneura</taxon>
        <taxon>Panpulmonata</taxon>
        <taxon>Hygrophila</taxon>
        <taxon>Lymnaeoidea</taxon>
        <taxon>Lymnaeidae</taxon>
        <taxon>Lymnaea</taxon>
    </lineage>
</organism>
<dbReference type="InterPro" id="IPR027640">
    <property type="entry name" value="Kinesin-like_fam"/>
</dbReference>
<evidence type="ECO:0000256" key="7">
    <source>
        <dbReference type="PROSITE-ProRule" id="PRU00283"/>
    </source>
</evidence>
<keyword evidence="2 7" id="KW-0547">Nucleotide-binding</keyword>
<keyword evidence="4" id="KW-0175">Coiled coil</keyword>
<dbReference type="GO" id="GO:0005524">
    <property type="term" value="F:ATP binding"/>
    <property type="evidence" value="ECO:0007669"/>
    <property type="project" value="UniProtKB-UniRule"/>
</dbReference>
<dbReference type="PRINTS" id="PR00380">
    <property type="entry name" value="KINESINHEAVY"/>
</dbReference>
<reference evidence="10 11" key="1">
    <citation type="submission" date="2024-04" db="EMBL/GenBank/DDBJ databases">
        <authorList>
            <consortium name="Genoscope - CEA"/>
            <person name="William W."/>
        </authorList>
    </citation>
    <scope>NUCLEOTIDE SEQUENCE [LARGE SCALE GENOMIC DNA]</scope>
</reference>
<dbReference type="InterPro" id="IPR036961">
    <property type="entry name" value="Kinesin_motor_dom_sf"/>
</dbReference>